<keyword evidence="10" id="KW-1185">Reference proteome</keyword>
<dbReference type="Gene3D" id="1.10.1740.10">
    <property type="match status" value="1"/>
</dbReference>
<proteinExistence type="inferred from homology"/>
<sequence length="191" mass="21121">MYHVPPWRVPGPSALPQPRPGGAKAPRDAQLVSEIYREHADALRRFALRGYCSREEADDVVQETVLKVWKAAPEITGSLRGYLFATARHVIIDEHRRAAARLHADLLGDADPAAAGAEDGNVQVLDRLLMQQALMRLSAEHRLVVLHLHFFGSTVAQAAHDLHIPEGTVKSREHYALRNLRGILAAMGEEP</sequence>
<evidence type="ECO:0000259" key="8">
    <source>
        <dbReference type="Pfam" id="PF04545"/>
    </source>
</evidence>
<dbReference type="PANTHER" id="PTHR43133:SF52">
    <property type="entry name" value="ECF RNA POLYMERASE SIGMA FACTOR SIGL"/>
    <property type="match status" value="1"/>
</dbReference>
<dbReference type="InterPro" id="IPR013324">
    <property type="entry name" value="RNA_pol_sigma_r3/r4-like"/>
</dbReference>
<feature type="region of interest" description="Disordered" evidence="6">
    <location>
        <begin position="1"/>
        <end position="27"/>
    </location>
</feature>
<keyword evidence="3" id="KW-0731">Sigma factor</keyword>
<dbReference type="SUPFAM" id="SSF88659">
    <property type="entry name" value="Sigma3 and sigma4 domains of RNA polymerase sigma factors"/>
    <property type="match status" value="1"/>
</dbReference>
<dbReference type="Pfam" id="PF04542">
    <property type="entry name" value="Sigma70_r2"/>
    <property type="match status" value="1"/>
</dbReference>
<gene>
    <name evidence="9" type="ORF">FQA45_14695</name>
</gene>
<evidence type="ECO:0000313" key="9">
    <source>
        <dbReference type="EMBL" id="QDY68127.1"/>
    </source>
</evidence>
<dbReference type="CDD" id="cd06171">
    <property type="entry name" value="Sigma70_r4"/>
    <property type="match status" value="1"/>
</dbReference>
<dbReference type="Pfam" id="PF04545">
    <property type="entry name" value="Sigma70_r4"/>
    <property type="match status" value="1"/>
</dbReference>
<comment type="similarity">
    <text evidence="1">Belongs to the sigma-70 factor family. ECF subfamily.</text>
</comment>
<evidence type="ECO:0000256" key="2">
    <source>
        <dbReference type="ARBA" id="ARBA00023015"/>
    </source>
</evidence>
<dbReference type="InterPro" id="IPR014284">
    <property type="entry name" value="RNA_pol_sigma-70_dom"/>
</dbReference>
<evidence type="ECO:0000256" key="1">
    <source>
        <dbReference type="ARBA" id="ARBA00010641"/>
    </source>
</evidence>
<evidence type="ECO:0000259" key="7">
    <source>
        <dbReference type="Pfam" id="PF04542"/>
    </source>
</evidence>
<protein>
    <submittedName>
        <fullName evidence="9">Sigma-70 family RNA polymerase sigma factor</fullName>
    </submittedName>
</protein>
<dbReference type="InterPro" id="IPR039425">
    <property type="entry name" value="RNA_pol_sigma-70-like"/>
</dbReference>
<dbReference type="InterPro" id="IPR007630">
    <property type="entry name" value="RNA_pol_sigma70_r4"/>
</dbReference>
<keyword evidence="5" id="KW-0804">Transcription</keyword>
<dbReference type="SUPFAM" id="SSF88946">
    <property type="entry name" value="Sigma2 domain of RNA polymerase sigma factors"/>
    <property type="match status" value="1"/>
</dbReference>
<keyword evidence="2" id="KW-0805">Transcription regulation</keyword>
<dbReference type="InterPro" id="IPR013325">
    <property type="entry name" value="RNA_pol_sigma_r2"/>
</dbReference>
<dbReference type="PANTHER" id="PTHR43133">
    <property type="entry name" value="RNA POLYMERASE ECF-TYPE SIGMA FACTO"/>
    <property type="match status" value="1"/>
</dbReference>
<feature type="compositionally biased region" description="Pro residues" evidence="6">
    <location>
        <begin position="7"/>
        <end position="19"/>
    </location>
</feature>
<accession>A0ABX5YEP7</accession>
<dbReference type="NCBIfam" id="TIGR02937">
    <property type="entry name" value="sigma70-ECF"/>
    <property type="match status" value="1"/>
</dbReference>
<evidence type="ECO:0000256" key="3">
    <source>
        <dbReference type="ARBA" id="ARBA00023082"/>
    </source>
</evidence>
<dbReference type="InterPro" id="IPR036388">
    <property type="entry name" value="WH-like_DNA-bd_sf"/>
</dbReference>
<evidence type="ECO:0000256" key="5">
    <source>
        <dbReference type="ARBA" id="ARBA00023163"/>
    </source>
</evidence>
<dbReference type="EMBL" id="CP042260">
    <property type="protein sequence ID" value="QDY68127.1"/>
    <property type="molecule type" value="Genomic_DNA"/>
</dbReference>
<feature type="domain" description="RNA polymerase sigma-70 region 2" evidence="7">
    <location>
        <begin position="35"/>
        <end position="99"/>
    </location>
</feature>
<reference evidence="9 10" key="1">
    <citation type="submission" date="2019-07" db="EMBL/GenBank/DDBJ databases">
        <title>Complete Genome Sequence of drought tolerant Plant Growth-Promoting Rhizobacterium Glutamicibacter halophytocola DR408.</title>
        <authorList>
            <person name="Nishu S.D."/>
            <person name="Lee T.K."/>
        </authorList>
    </citation>
    <scope>NUCLEOTIDE SEQUENCE [LARGE SCALE GENOMIC DNA]</scope>
    <source>
        <strain evidence="9 10">DR408</strain>
    </source>
</reference>
<dbReference type="Proteomes" id="UP000320717">
    <property type="component" value="Chromosome"/>
</dbReference>
<evidence type="ECO:0000313" key="10">
    <source>
        <dbReference type="Proteomes" id="UP000320717"/>
    </source>
</evidence>
<evidence type="ECO:0000256" key="4">
    <source>
        <dbReference type="ARBA" id="ARBA00023125"/>
    </source>
</evidence>
<feature type="domain" description="RNA polymerase sigma-70 region 4" evidence="8">
    <location>
        <begin position="133"/>
        <end position="181"/>
    </location>
</feature>
<organism evidence="9 10">
    <name type="scientific">Glutamicibacter halophytocola</name>
    <dbReference type="NCBI Taxonomy" id="1933880"/>
    <lineage>
        <taxon>Bacteria</taxon>
        <taxon>Bacillati</taxon>
        <taxon>Actinomycetota</taxon>
        <taxon>Actinomycetes</taxon>
        <taxon>Micrococcales</taxon>
        <taxon>Micrococcaceae</taxon>
        <taxon>Glutamicibacter</taxon>
    </lineage>
</organism>
<evidence type="ECO:0000256" key="6">
    <source>
        <dbReference type="SAM" id="MobiDB-lite"/>
    </source>
</evidence>
<dbReference type="InterPro" id="IPR007627">
    <property type="entry name" value="RNA_pol_sigma70_r2"/>
</dbReference>
<keyword evidence="4" id="KW-0238">DNA-binding</keyword>
<dbReference type="Gene3D" id="1.10.10.10">
    <property type="entry name" value="Winged helix-like DNA-binding domain superfamily/Winged helix DNA-binding domain"/>
    <property type="match status" value="1"/>
</dbReference>
<name>A0ABX5YEP7_9MICC</name>